<dbReference type="EMBL" id="CP012029">
    <property type="protein sequence ID" value="ALO25390.1"/>
    <property type="molecule type" value="Genomic_DNA"/>
</dbReference>
<dbReference type="AlphaFoldDB" id="A0A0E3B1R7"/>
<gene>
    <name evidence="1" type="ORF">LBBP_01083</name>
</gene>
<dbReference type="Proteomes" id="UP000058857">
    <property type="component" value="Chromosome 1"/>
</dbReference>
<protein>
    <submittedName>
        <fullName evidence="1">Uncharacterized protein</fullName>
    </submittedName>
</protein>
<accession>A0A0E3B1R7</accession>
<evidence type="ECO:0000313" key="1">
    <source>
        <dbReference type="EMBL" id="ALO25390.1"/>
    </source>
</evidence>
<evidence type="ECO:0000313" key="2">
    <source>
        <dbReference type="Proteomes" id="UP000058857"/>
    </source>
</evidence>
<dbReference type="Gene3D" id="1.20.120.450">
    <property type="entry name" value="dinb family like domain"/>
    <property type="match status" value="1"/>
</dbReference>
<proteinExistence type="predicted"/>
<name>A0A0E3B1R7_LEPBO</name>
<sequence length="83" mass="9849">MFYEITIFQFSKMLKNLKLILKHTEPKKFNTQVLPNFRSAPDQFHLSNRFKPSAIRQNRIDIGKKNYLGKMPLKSKPHSQRTS</sequence>
<reference evidence="1 2" key="1">
    <citation type="journal article" date="2015" name="PLoS Negl. Trop. Dis.">
        <title>Distribution of Plasmids in Distinct Leptospira Pathogenic Species.</title>
        <authorList>
            <person name="Wang Y."/>
            <person name="Zhuang X."/>
            <person name="Zhong Y."/>
            <person name="Zhang C."/>
            <person name="Zhang Y."/>
            <person name="Zeng L."/>
            <person name="Zhu Y."/>
            <person name="He P."/>
            <person name="Dong K."/>
            <person name="Pal U."/>
            <person name="Guo X."/>
            <person name="Qin J."/>
        </authorList>
    </citation>
    <scope>NUCLEOTIDE SEQUENCE [LARGE SCALE GENOMIC DNA]</scope>
    <source>
        <strain evidence="1 2">56604</strain>
    </source>
</reference>
<organism evidence="1">
    <name type="scientific">Leptospira borgpetersenii serovar Ballum</name>
    <dbReference type="NCBI Taxonomy" id="280505"/>
    <lineage>
        <taxon>Bacteria</taxon>
        <taxon>Pseudomonadati</taxon>
        <taxon>Spirochaetota</taxon>
        <taxon>Spirochaetia</taxon>
        <taxon>Leptospirales</taxon>
        <taxon>Leptospiraceae</taxon>
        <taxon>Leptospira</taxon>
    </lineage>
</organism>
<dbReference type="InterPro" id="IPR034660">
    <property type="entry name" value="DinB/YfiT-like"/>
</dbReference>
<dbReference type="PATRIC" id="fig|280505.15.peg.1059"/>